<dbReference type="RefSeq" id="XP_056470387.1">
    <property type="nucleotide sequence ID" value="XM_056622971.1"/>
</dbReference>
<dbReference type="EMBL" id="JAPQKI010000010">
    <property type="protein sequence ID" value="KAJ5085709.1"/>
    <property type="molecule type" value="Genomic_DNA"/>
</dbReference>
<proteinExistence type="predicted"/>
<keyword evidence="6" id="KW-1185">Reference proteome</keyword>
<feature type="repeat" description="ANK" evidence="3">
    <location>
        <begin position="31"/>
        <end position="63"/>
    </location>
</feature>
<gene>
    <name evidence="5" type="ORF">N7532_010480</name>
</gene>
<keyword evidence="2 3" id="KW-0040">ANK repeat</keyword>
<reference evidence="5" key="1">
    <citation type="submission" date="2022-11" db="EMBL/GenBank/DDBJ databases">
        <authorList>
            <person name="Petersen C."/>
        </authorList>
    </citation>
    <scope>NUCLEOTIDE SEQUENCE</scope>
    <source>
        <strain evidence="5">IBT 30761</strain>
    </source>
</reference>
<dbReference type="AlphaFoldDB" id="A0A9W9JXP5"/>
<dbReference type="SMART" id="SM00248">
    <property type="entry name" value="ANK"/>
    <property type="match status" value="5"/>
</dbReference>
<keyword evidence="1" id="KW-0677">Repeat</keyword>
<dbReference type="PROSITE" id="PS50297">
    <property type="entry name" value="ANK_REP_REGION"/>
    <property type="match status" value="1"/>
</dbReference>
<dbReference type="Pfam" id="PF12796">
    <property type="entry name" value="Ank_2"/>
    <property type="match status" value="2"/>
</dbReference>
<evidence type="ECO:0000256" key="1">
    <source>
        <dbReference type="ARBA" id="ARBA00022737"/>
    </source>
</evidence>
<feature type="compositionally biased region" description="Polar residues" evidence="4">
    <location>
        <begin position="460"/>
        <end position="472"/>
    </location>
</feature>
<feature type="region of interest" description="Disordered" evidence="4">
    <location>
        <begin position="451"/>
        <end position="494"/>
    </location>
</feature>
<sequence>MDLHEASWKGSIDDIESAIDEGCDVNAPGRDGKTPLWLAVQKGHSDACNILLARGARVEEERSSILELAVQREHTEIVRQLWPHCKAERQHRCLEIAISLGFHEIADFLLGTPAFEYQHCQAGDIEKLVKDGFPRRGSAAFQQWERFIFVRRLEKLNLHHVFFDYALLLATKADRNAGLRLEETETPLTNAAEKGNLEVLGSLIERPDIHLTICGKYNWPAFLHLLASSESIASEQGWTIARALSKNLPDSFMIDSKGTRLETVFKNVLRLGDDALVKQVIDLVRGAAGIFILPLLIRANDTHGLSWILNSDIAHAAKPPPILWVLLCNFFQRNPSSEALKTFVRVAQFLVERTIWDRNILVCLNSRNLCFVQHLFYPLNEIPPREVAEETLAGLSQALTDQSLVEEWVDKGFANAALWSAILSGVWKSPAFESLLSCPGINLEEPFPRKERSEWGEANDPSSPFSGISAGNSAGEKRRFPFRPPAGEFQTDTPKSNALQDYQMQLMFLEQQNKRRLMMAREEQMEVSMGKCLVAGTGGKSPLAWAVANRNTQLVDALLRGSRVNVNSQDARKQNLLMHAIAVNDWQTVQKLLKIEDIDLNLRDDQGRTAIFHAAQREDVHIIQLLTGTQKVDFSIRGCNGESVQDIARKIGKRDVMAALAT</sequence>
<dbReference type="GeneID" id="81361950"/>
<dbReference type="SUPFAM" id="SSF48403">
    <property type="entry name" value="Ankyrin repeat"/>
    <property type="match status" value="1"/>
</dbReference>
<dbReference type="PROSITE" id="PS50088">
    <property type="entry name" value="ANK_REPEAT"/>
    <property type="match status" value="1"/>
</dbReference>
<accession>A0A9W9JXP5</accession>
<protein>
    <submittedName>
        <fullName evidence="5">Uncharacterized protein</fullName>
    </submittedName>
</protein>
<name>A0A9W9JXP5_9EURO</name>
<organism evidence="5 6">
    <name type="scientific">Penicillium argentinense</name>
    <dbReference type="NCBI Taxonomy" id="1131581"/>
    <lineage>
        <taxon>Eukaryota</taxon>
        <taxon>Fungi</taxon>
        <taxon>Dikarya</taxon>
        <taxon>Ascomycota</taxon>
        <taxon>Pezizomycotina</taxon>
        <taxon>Eurotiomycetes</taxon>
        <taxon>Eurotiomycetidae</taxon>
        <taxon>Eurotiales</taxon>
        <taxon>Aspergillaceae</taxon>
        <taxon>Penicillium</taxon>
    </lineage>
</organism>
<dbReference type="OrthoDB" id="20872at2759"/>
<evidence type="ECO:0000256" key="3">
    <source>
        <dbReference type="PROSITE-ProRule" id="PRU00023"/>
    </source>
</evidence>
<evidence type="ECO:0000256" key="4">
    <source>
        <dbReference type="SAM" id="MobiDB-lite"/>
    </source>
</evidence>
<dbReference type="InterPro" id="IPR036770">
    <property type="entry name" value="Ankyrin_rpt-contain_sf"/>
</dbReference>
<dbReference type="Gene3D" id="1.25.40.20">
    <property type="entry name" value="Ankyrin repeat-containing domain"/>
    <property type="match status" value="2"/>
</dbReference>
<dbReference type="InterPro" id="IPR002110">
    <property type="entry name" value="Ankyrin_rpt"/>
</dbReference>
<dbReference type="PANTHER" id="PTHR24198:SF165">
    <property type="entry name" value="ANKYRIN REPEAT-CONTAINING PROTEIN-RELATED"/>
    <property type="match status" value="1"/>
</dbReference>
<dbReference type="PANTHER" id="PTHR24198">
    <property type="entry name" value="ANKYRIN REPEAT AND PROTEIN KINASE DOMAIN-CONTAINING PROTEIN"/>
    <property type="match status" value="1"/>
</dbReference>
<evidence type="ECO:0000256" key="2">
    <source>
        <dbReference type="ARBA" id="ARBA00023043"/>
    </source>
</evidence>
<comment type="caution">
    <text evidence="5">The sequence shown here is derived from an EMBL/GenBank/DDBJ whole genome shotgun (WGS) entry which is preliminary data.</text>
</comment>
<reference evidence="5" key="2">
    <citation type="journal article" date="2023" name="IMA Fungus">
        <title>Comparative genomic study of the Penicillium genus elucidates a diverse pangenome and 15 lateral gene transfer events.</title>
        <authorList>
            <person name="Petersen C."/>
            <person name="Sorensen T."/>
            <person name="Nielsen M.R."/>
            <person name="Sondergaard T.E."/>
            <person name="Sorensen J.L."/>
            <person name="Fitzpatrick D.A."/>
            <person name="Frisvad J.C."/>
            <person name="Nielsen K.L."/>
        </authorList>
    </citation>
    <scope>NUCLEOTIDE SEQUENCE</scope>
    <source>
        <strain evidence="5">IBT 30761</strain>
    </source>
</reference>
<evidence type="ECO:0000313" key="6">
    <source>
        <dbReference type="Proteomes" id="UP001149074"/>
    </source>
</evidence>
<dbReference type="Proteomes" id="UP001149074">
    <property type="component" value="Unassembled WGS sequence"/>
</dbReference>
<evidence type="ECO:0000313" key="5">
    <source>
        <dbReference type="EMBL" id="KAJ5085709.1"/>
    </source>
</evidence>